<protein>
    <submittedName>
        <fullName evidence="2">Uncharacterized protein</fullName>
    </submittedName>
</protein>
<dbReference type="HOGENOM" id="CLU_2471063_0_0_1"/>
<evidence type="ECO:0000313" key="2">
    <source>
        <dbReference type="EMBL" id="EGT52964.1"/>
    </source>
</evidence>
<accession>G0N526</accession>
<gene>
    <name evidence="2" type="ORF">CAEBREN_01655</name>
</gene>
<name>G0N526_CAEBE</name>
<dbReference type="AlphaFoldDB" id="G0N526"/>
<proteinExistence type="predicted"/>
<dbReference type="EMBL" id="GL379839">
    <property type="protein sequence ID" value="EGT52964.1"/>
    <property type="molecule type" value="Genomic_DNA"/>
</dbReference>
<evidence type="ECO:0000256" key="1">
    <source>
        <dbReference type="SAM" id="MobiDB-lite"/>
    </source>
</evidence>
<evidence type="ECO:0000313" key="3">
    <source>
        <dbReference type="Proteomes" id="UP000008068"/>
    </source>
</evidence>
<feature type="compositionally biased region" description="Polar residues" evidence="1">
    <location>
        <begin position="45"/>
        <end position="58"/>
    </location>
</feature>
<dbReference type="Proteomes" id="UP000008068">
    <property type="component" value="Unassembled WGS sequence"/>
</dbReference>
<sequence>MDQILNAETLEEQPSPPTAAAIRSLPAQLVAAKDLPPKVPAQVPAPSTNNTNGTATSEDSWWGWLKRHLPCRSNRVDVTLSQAFAQDA</sequence>
<keyword evidence="3" id="KW-1185">Reference proteome</keyword>
<reference evidence="3" key="1">
    <citation type="submission" date="2011-07" db="EMBL/GenBank/DDBJ databases">
        <authorList>
            <consortium name="Caenorhabditis brenneri Sequencing and Analysis Consortium"/>
            <person name="Wilson R.K."/>
        </authorList>
    </citation>
    <scope>NUCLEOTIDE SEQUENCE [LARGE SCALE GENOMIC DNA]</scope>
    <source>
        <strain evidence="3">PB2801</strain>
    </source>
</reference>
<dbReference type="InParanoid" id="G0N526"/>
<feature type="region of interest" description="Disordered" evidence="1">
    <location>
        <begin position="36"/>
        <end position="58"/>
    </location>
</feature>
<organism evidence="3">
    <name type="scientific">Caenorhabditis brenneri</name>
    <name type="common">Nematode worm</name>
    <dbReference type="NCBI Taxonomy" id="135651"/>
    <lineage>
        <taxon>Eukaryota</taxon>
        <taxon>Metazoa</taxon>
        <taxon>Ecdysozoa</taxon>
        <taxon>Nematoda</taxon>
        <taxon>Chromadorea</taxon>
        <taxon>Rhabditida</taxon>
        <taxon>Rhabditina</taxon>
        <taxon>Rhabditomorpha</taxon>
        <taxon>Rhabditoidea</taxon>
        <taxon>Rhabditidae</taxon>
        <taxon>Peloderinae</taxon>
        <taxon>Caenorhabditis</taxon>
    </lineage>
</organism>